<keyword evidence="4" id="KW-1185">Reference proteome</keyword>
<gene>
    <name evidence="3" type="ORF">CLV58_1253</name>
</gene>
<dbReference type="Proteomes" id="UP000238375">
    <property type="component" value="Unassembled WGS sequence"/>
</dbReference>
<evidence type="ECO:0000313" key="3">
    <source>
        <dbReference type="EMBL" id="PRY29741.1"/>
    </source>
</evidence>
<dbReference type="RefSeq" id="WP_106140026.1">
    <property type="nucleotide sequence ID" value="NZ_PVTE01000025.1"/>
</dbReference>
<evidence type="ECO:0000313" key="4">
    <source>
        <dbReference type="Proteomes" id="UP000238375"/>
    </source>
</evidence>
<protein>
    <submittedName>
        <fullName evidence="3">Putative secreted protein (Por secretion system target)</fullName>
    </submittedName>
</protein>
<comment type="caution">
    <text evidence="3">The sequence shown here is derived from an EMBL/GenBank/DDBJ whole genome shotgun (WGS) entry which is preliminary data.</text>
</comment>
<dbReference type="AlphaFoldDB" id="A0A2T0S8N0"/>
<organism evidence="3 4">
    <name type="scientific">Spirosoma oryzae</name>
    <dbReference type="NCBI Taxonomy" id="1469603"/>
    <lineage>
        <taxon>Bacteria</taxon>
        <taxon>Pseudomonadati</taxon>
        <taxon>Bacteroidota</taxon>
        <taxon>Cytophagia</taxon>
        <taxon>Cytophagales</taxon>
        <taxon>Cytophagaceae</taxon>
        <taxon>Spirosoma</taxon>
    </lineage>
</organism>
<dbReference type="OrthoDB" id="946766at2"/>
<accession>A0A2T0S8N0</accession>
<keyword evidence="1" id="KW-0732">Signal</keyword>
<dbReference type="EMBL" id="PVTE01000025">
    <property type="protein sequence ID" value="PRY29741.1"/>
    <property type="molecule type" value="Genomic_DNA"/>
</dbReference>
<dbReference type="Pfam" id="PF18962">
    <property type="entry name" value="Por_Secre_tail"/>
    <property type="match status" value="1"/>
</dbReference>
<feature type="domain" description="Secretion system C-terminal sorting" evidence="2">
    <location>
        <begin position="191"/>
        <end position="261"/>
    </location>
</feature>
<sequence length="274" mass="29946">MKKVFLGRLVLGLAIANTYFTAQAQVKFKLTRADEETYIVSMVPQQTVADRGSITGTMQVSMKIRAAEGFELGAITSLQPDVAWDKGTLIKSPDGARDYDYLSVALQTMATRGLAYEKGKEVPLFSFRNVGQPISSIQLLDNSTDPLLKAATNRFNVQNHISVLGYGQKNAYVGNLADENPGSQKVGLRQIYPNPAKDRATVTWVNYLDGFEGQVTLLIADATGKVVSQETAYMRSGSSAKEITVEQLPVGHYMVYLERGGVRLGVGQKMLIAR</sequence>
<proteinExistence type="predicted"/>
<reference evidence="3 4" key="1">
    <citation type="submission" date="2018-03" db="EMBL/GenBank/DDBJ databases">
        <title>Genomic Encyclopedia of Archaeal and Bacterial Type Strains, Phase II (KMG-II): from individual species to whole genera.</title>
        <authorList>
            <person name="Goeker M."/>
        </authorList>
    </citation>
    <scope>NUCLEOTIDE SEQUENCE [LARGE SCALE GENOMIC DNA]</scope>
    <source>
        <strain evidence="3 4">DSM 28354</strain>
    </source>
</reference>
<evidence type="ECO:0000259" key="2">
    <source>
        <dbReference type="Pfam" id="PF18962"/>
    </source>
</evidence>
<feature type="signal peptide" evidence="1">
    <location>
        <begin position="1"/>
        <end position="24"/>
    </location>
</feature>
<dbReference type="InterPro" id="IPR026444">
    <property type="entry name" value="Secre_tail"/>
</dbReference>
<evidence type="ECO:0000256" key="1">
    <source>
        <dbReference type="SAM" id="SignalP"/>
    </source>
</evidence>
<name>A0A2T0S8N0_9BACT</name>
<feature type="chain" id="PRO_5015535401" evidence="1">
    <location>
        <begin position="25"/>
        <end position="274"/>
    </location>
</feature>